<organism evidence="1 2">
    <name type="scientific">Paramecium sonneborni</name>
    <dbReference type="NCBI Taxonomy" id="65129"/>
    <lineage>
        <taxon>Eukaryota</taxon>
        <taxon>Sar</taxon>
        <taxon>Alveolata</taxon>
        <taxon>Ciliophora</taxon>
        <taxon>Intramacronucleata</taxon>
        <taxon>Oligohymenophorea</taxon>
        <taxon>Peniculida</taxon>
        <taxon>Parameciidae</taxon>
        <taxon>Paramecium</taxon>
    </lineage>
</organism>
<keyword evidence="2" id="KW-1185">Reference proteome</keyword>
<comment type="caution">
    <text evidence="1">The sequence shown here is derived from an EMBL/GenBank/DDBJ whole genome shotgun (WGS) entry which is preliminary data.</text>
</comment>
<sequence>MTDIKQILLQFQQHTKILEKVVRTYSQSYFQGTWIDSQNKYIRNNHIQFNSQSLLLKESSLKIIKINFYVINTTFNQLYHLKIINISMKILETPMERFSAFQQNQSITEIYANLTMILNNINLDSKKLDIIESSQQIIIKNIFFQFQFQLY</sequence>
<gene>
    <name evidence="1" type="ORF">PSON_ATCC_30995.1.T1260029</name>
</gene>
<proteinExistence type="predicted"/>
<name>A0A8S1R009_9CILI</name>
<dbReference type="EMBL" id="CAJJDN010000126">
    <property type="protein sequence ID" value="CAD8120392.1"/>
    <property type="molecule type" value="Genomic_DNA"/>
</dbReference>
<dbReference type="AlphaFoldDB" id="A0A8S1R009"/>
<reference evidence="1" key="1">
    <citation type="submission" date="2021-01" db="EMBL/GenBank/DDBJ databases">
        <authorList>
            <consortium name="Genoscope - CEA"/>
            <person name="William W."/>
        </authorList>
    </citation>
    <scope>NUCLEOTIDE SEQUENCE</scope>
</reference>
<accession>A0A8S1R009</accession>
<evidence type="ECO:0000313" key="1">
    <source>
        <dbReference type="EMBL" id="CAD8120392.1"/>
    </source>
</evidence>
<dbReference type="Proteomes" id="UP000692954">
    <property type="component" value="Unassembled WGS sequence"/>
</dbReference>
<evidence type="ECO:0000313" key="2">
    <source>
        <dbReference type="Proteomes" id="UP000692954"/>
    </source>
</evidence>
<protein>
    <submittedName>
        <fullName evidence="1">Uncharacterized protein</fullName>
    </submittedName>
</protein>